<comment type="caution">
    <text evidence="1">The sequence shown here is derived from an EMBL/GenBank/DDBJ whole genome shotgun (WGS) entry which is preliminary data.</text>
</comment>
<dbReference type="EMBL" id="JNHI01000004">
    <property type="protein sequence ID" value="KDS32523.1"/>
    <property type="molecule type" value="Genomic_DNA"/>
</dbReference>
<name>A0A078RAR7_PHOVU</name>
<dbReference type="PATRIC" id="fig|1339350.3.peg.1025"/>
<evidence type="ECO:0000313" key="2">
    <source>
        <dbReference type="Proteomes" id="UP000028134"/>
    </source>
</evidence>
<dbReference type="AlphaFoldDB" id="A0A078RAR7"/>
<evidence type="ECO:0000313" key="1">
    <source>
        <dbReference type="EMBL" id="KDS32523.1"/>
    </source>
</evidence>
<accession>A0A078RAR7</accession>
<proteinExistence type="predicted"/>
<dbReference type="Proteomes" id="UP000028134">
    <property type="component" value="Unassembled WGS sequence"/>
</dbReference>
<reference evidence="1 2" key="1">
    <citation type="submission" date="2014-04" db="EMBL/GenBank/DDBJ databases">
        <authorList>
            <person name="Sears C."/>
            <person name="Carroll K."/>
            <person name="Sack B.R."/>
            <person name="Qadri F."/>
            <person name="Myers L.L."/>
            <person name="Chung G.-T."/>
            <person name="Escheverria P."/>
            <person name="Fraser C.M."/>
            <person name="Sadzewicz L."/>
            <person name="Shefchek K.A."/>
            <person name="Tallon L."/>
            <person name="Das S.P."/>
            <person name="Daugherty S."/>
            <person name="Mongodin E.F."/>
        </authorList>
    </citation>
    <scope>NUCLEOTIDE SEQUENCE [LARGE SCALE GENOMIC DNA]</scope>
    <source>
        <strain evidence="2">3775 SL(B) 10 (iv)</strain>
    </source>
</reference>
<organism evidence="1 2">
    <name type="scientific">Phocaeicola vulgatus str. 3775 SL</name>
    <name type="common">B</name>
    <name type="synonym">iv</name>
    <dbReference type="NCBI Taxonomy" id="1339350"/>
    <lineage>
        <taxon>Bacteria</taxon>
        <taxon>Pseudomonadati</taxon>
        <taxon>Bacteroidota</taxon>
        <taxon>Bacteroidia</taxon>
        <taxon>Bacteroidales</taxon>
        <taxon>Bacteroidaceae</taxon>
        <taxon>Phocaeicola</taxon>
    </lineage>
</organism>
<gene>
    <name evidence="1" type="ORF">M097_1062</name>
</gene>
<sequence length="40" mass="5002">MIFEFCYHTTLIYNEYSNNIREYIEHDKKLPEGWAMCRLE</sequence>
<protein>
    <submittedName>
        <fullName evidence="1">Type I restriction-modification enzyme domain protein</fullName>
    </submittedName>
</protein>